<keyword evidence="3" id="KW-1185">Reference proteome</keyword>
<accession>A0A2P1NGN9</accession>
<feature type="region of interest" description="Disordered" evidence="1">
    <location>
        <begin position="57"/>
        <end position="91"/>
    </location>
</feature>
<protein>
    <submittedName>
        <fullName evidence="2">DUF1840 domain-containing protein</fullName>
    </submittedName>
</protein>
<reference evidence="3" key="1">
    <citation type="submission" date="2018-03" db="EMBL/GenBank/DDBJ databases">
        <title>Genome sequencing of Melaminivora sp. strain SC2-7.</title>
        <authorList>
            <person name="Kim S.-J."/>
            <person name="Heo J."/>
            <person name="Ahn J.-H."/>
            <person name="Kwon S.-W."/>
        </authorList>
    </citation>
    <scope>NUCLEOTIDE SEQUENCE [LARGE SCALE GENOMIC DNA]</scope>
    <source>
        <strain evidence="3">SC2-7</strain>
    </source>
</reference>
<name>A0A2P1NGN9_9BURK</name>
<gene>
    <name evidence="2" type="ORF">C7H73_00200</name>
</gene>
<dbReference type="KEGG" id="melm:C7H73_00200"/>
<organism evidence="2 3">
    <name type="scientific">Pulveribacter suum</name>
    <dbReference type="NCBI Taxonomy" id="2116657"/>
    <lineage>
        <taxon>Bacteria</taxon>
        <taxon>Pseudomonadati</taxon>
        <taxon>Pseudomonadota</taxon>
        <taxon>Betaproteobacteria</taxon>
        <taxon>Burkholderiales</taxon>
        <taxon>Comamonadaceae</taxon>
        <taxon>Pulveribacter</taxon>
    </lineage>
</organism>
<evidence type="ECO:0000313" key="3">
    <source>
        <dbReference type="Proteomes" id="UP000241829"/>
    </source>
</evidence>
<evidence type="ECO:0000313" key="2">
    <source>
        <dbReference type="EMBL" id="AVP56237.1"/>
    </source>
</evidence>
<dbReference type="AlphaFoldDB" id="A0A2P1NGN9"/>
<dbReference type="Pfam" id="PF08895">
    <property type="entry name" value="DUF1840"/>
    <property type="match status" value="1"/>
</dbReference>
<proteinExistence type="predicted"/>
<dbReference type="EMBL" id="CP027792">
    <property type="protein sequence ID" value="AVP56237.1"/>
    <property type="molecule type" value="Genomic_DNA"/>
</dbReference>
<evidence type="ECO:0000256" key="1">
    <source>
        <dbReference type="SAM" id="MobiDB-lite"/>
    </source>
</evidence>
<sequence length="115" mass="12164">MLYKFKSRATADLIMLEPNGRQLLKIVGKGEEPHGIIIAAQIPAAIEALQAAVAAEEAAERDLQEPLQGAPAAQDGEEAPDGPAAGGEGVRLHQRAAPFIDMLRRSAAEGKDVTW</sequence>
<dbReference type="Proteomes" id="UP000241829">
    <property type="component" value="Chromosome"/>
</dbReference>
<dbReference type="InterPro" id="IPR014991">
    <property type="entry name" value="DUF1840"/>
</dbReference>
<dbReference type="RefSeq" id="WP_106844800.1">
    <property type="nucleotide sequence ID" value="NZ_CP027792.1"/>
</dbReference>
<dbReference type="OrthoDB" id="5296629at2"/>